<dbReference type="Gene3D" id="3.40.50.300">
    <property type="entry name" value="P-loop containing nucleotide triphosphate hydrolases"/>
    <property type="match status" value="1"/>
</dbReference>
<name>C0W0M7_9ACTO</name>
<dbReference type="Pfam" id="PF09250">
    <property type="entry name" value="Prim-Pol"/>
    <property type="match status" value="1"/>
</dbReference>
<dbReference type="SMART" id="SM00943">
    <property type="entry name" value="Prim-Pol"/>
    <property type="match status" value="1"/>
</dbReference>
<dbReference type="Proteomes" id="UP000010301">
    <property type="component" value="Unassembled WGS sequence"/>
</dbReference>
<evidence type="ECO:0000313" key="3">
    <source>
        <dbReference type="Proteomes" id="UP000010301"/>
    </source>
</evidence>
<evidence type="ECO:0000313" key="2">
    <source>
        <dbReference type="EMBL" id="EEH64086.1"/>
    </source>
</evidence>
<protein>
    <submittedName>
        <fullName evidence="2">Bifunctional DNA primase/polymerase domain protein</fullName>
    </submittedName>
</protein>
<dbReference type="Pfam" id="PF13481">
    <property type="entry name" value="AAA_25"/>
    <property type="match status" value="1"/>
</dbReference>
<proteinExistence type="predicted"/>
<comment type="caution">
    <text evidence="2">The sequence shown here is derived from an EMBL/GenBank/DDBJ whole genome shotgun (WGS) entry which is preliminary data.</text>
</comment>
<dbReference type="EMBL" id="ACFG01000030">
    <property type="protein sequence ID" value="EEH64086.1"/>
    <property type="molecule type" value="Genomic_DNA"/>
</dbReference>
<keyword evidence="3" id="KW-1185">Reference proteome</keyword>
<dbReference type="InterPro" id="IPR015330">
    <property type="entry name" value="DNA_primase/pol_bifunc_N"/>
</dbReference>
<gene>
    <name evidence="2" type="ORF">HMPREF0044_1105</name>
</gene>
<dbReference type="RefSeq" id="WP_006546877.1">
    <property type="nucleotide sequence ID" value="NZ_DS999543.1"/>
</dbReference>
<dbReference type="SUPFAM" id="SSF56747">
    <property type="entry name" value="Prim-pol domain"/>
    <property type="match status" value="1"/>
</dbReference>
<dbReference type="STRING" id="525245.HMPREF0044_1105"/>
<dbReference type="Gene3D" id="3.30.720.160">
    <property type="entry name" value="Bifunctional DNA primase/polymerase, N-terminal"/>
    <property type="match status" value="1"/>
</dbReference>
<dbReference type="InterPro" id="IPR027417">
    <property type="entry name" value="P-loop_NTPase"/>
</dbReference>
<sequence length="737" mass="81083">MNEKNIPVTTIATGTRTPIILAQNPLDLRETAQLMQANGLSILPIGASKKTTVRWKEYQQIPATTDQVKAWFNSPNNLGVAVITGAVSGNLEMLEIEGAGKHNPNAEPKPAIPLNDIYTAFNARGAGELFTKVFIGNEVWSEYTPSGGRHFYYRVQGTPVLKNTKLACNAEGEVVIETRGEGGYSIVAPTPKECHNQPELITSGWELTSTSPTPWAHIPTVNAEEYQMIHKIMQSFNQMPEPEKTVAPASVLMVGQQALIEDDRWIVRPGDDFNNKASWSEIIEPYGWQFNYQANGQEFWTRPGKDVREGASATINYAGNGCLWVFSSSTCFPIGQSISKFWAYAILNHNGDGKASAKALAEKGYGTPKQQTEQERLAYSVAEPACVSAEGGTVEENAGAKNVIHMIPLSEIPMKRVEYFWQDFIALNTVTLFSGKGGCGKSTYLAYLMGKASKGELDGAYKGTPINIGIYSVEDNMAMVTVPRYKVNGADLTRVRTFTLDRDPDIFPTLKVPTHINQLEEVIRTHNLKALVFDPIARTQIGKQDKAQDVQELISELVRLATRTECTILGVHHNKKGGGVSDEIMSGSHQWRDSARGVIVFAEDPDTGNKVFQVNKLNGGLADTKPYAFQLVSVEYVDCEGEVSTAGCVKEQGESQVSVEALNNRMPDSVEHATKVGTLSGFLRDQLVSGQKVTRSELEKRAREAGIDENKRTWSRALKDIGAKSERDGNTYSYWIE</sequence>
<feature type="domain" description="DNA primase/polymerase bifunctional N-terminal" evidence="1">
    <location>
        <begin position="32"/>
        <end position="217"/>
    </location>
</feature>
<dbReference type="eggNOG" id="COG3378">
    <property type="taxonomic scope" value="Bacteria"/>
</dbReference>
<dbReference type="AlphaFoldDB" id="C0W0M7"/>
<reference evidence="2 3" key="1">
    <citation type="submission" date="2009-01" db="EMBL/GenBank/DDBJ databases">
        <authorList>
            <person name="Qin X."/>
            <person name="Bachman B."/>
            <person name="Battles P."/>
            <person name="Bell A."/>
            <person name="Bess C."/>
            <person name="Bickham C."/>
            <person name="Chaboub L."/>
            <person name="Chen D."/>
            <person name="Coyle M."/>
            <person name="Deiros D.R."/>
            <person name="Dinh H."/>
            <person name="Forbes L."/>
            <person name="Fowler G."/>
            <person name="Francisco L."/>
            <person name="Fu Q."/>
            <person name="Gubbala S."/>
            <person name="Hale W."/>
            <person name="Han Y."/>
            <person name="Hemphill L."/>
            <person name="Highlander S.K."/>
            <person name="Hirani K."/>
            <person name="Hogues M."/>
            <person name="Jackson L."/>
            <person name="Jakkamsetti A."/>
            <person name="Javaid M."/>
            <person name="Jiang H."/>
            <person name="Korchina V."/>
            <person name="Kovar C."/>
            <person name="Lara F."/>
            <person name="Lee S."/>
            <person name="Mata R."/>
            <person name="Mathew T."/>
            <person name="Moen C."/>
            <person name="Morales K."/>
            <person name="Munidasa M."/>
            <person name="Nazareth L."/>
            <person name="Ngo R."/>
            <person name="Nguyen L."/>
            <person name="Okwuonu G."/>
            <person name="Ongeri F."/>
            <person name="Patil S."/>
            <person name="Petrosino J."/>
            <person name="Pham C."/>
            <person name="Pham P."/>
            <person name="Pu L.-L."/>
            <person name="Puazo M."/>
            <person name="Raj R."/>
            <person name="Reid J."/>
            <person name="Rouhana J."/>
            <person name="Saada N."/>
            <person name="Shang Y."/>
            <person name="Simmons D."/>
            <person name="Thornton R."/>
            <person name="Warren J."/>
            <person name="Weissenberger G."/>
            <person name="Zhang J."/>
            <person name="Zhang L."/>
            <person name="Zhou C."/>
            <person name="Zhu D."/>
            <person name="Muzny D."/>
            <person name="Worley K."/>
            <person name="Gibbs R."/>
        </authorList>
    </citation>
    <scope>NUCLEOTIDE SEQUENCE [LARGE SCALE GENOMIC DNA]</scope>
    <source>
        <strain evidence="2 3">DSM 15436</strain>
    </source>
</reference>
<evidence type="ECO:0000259" key="1">
    <source>
        <dbReference type="SMART" id="SM00943"/>
    </source>
</evidence>
<dbReference type="eggNOG" id="COG0467">
    <property type="taxonomic scope" value="Bacteria"/>
</dbReference>
<dbReference type="HOGENOM" id="CLU_393770_0_0_11"/>
<organism evidence="2 3">
    <name type="scientific">Gleimia coleocanis DSM 15436</name>
    <dbReference type="NCBI Taxonomy" id="525245"/>
    <lineage>
        <taxon>Bacteria</taxon>
        <taxon>Bacillati</taxon>
        <taxon>Actinomycetota</taxon>
        <taxon>Actinomycetes</taxon>
        <taxon>Actinomycetales</taxon>
        <taxon>Actinomycetaceae</taxon>
        <taxon>Gleimia</taxon>
    </lineage>
</organism>
<accession>C0W0M7</accession>
<dbReference type="SUPFAM" id="SSF52540">
    <property type="entry name" value="P-loop containing nucleoside triphosphate hydrolases"/>
    <property type="match status" value="1"/>
</dbReference>
<dbReference type="OrthoDB" id="9763644at2"/>